<keyword evidence="4" id="KW-1185">Reference proteome</keyword>
<dbReference type="SUPFAM" id="SSF82199">
    <property type="entry name" value="SET domain"/>
    <property type="match status" value="1"/>
</dbReference>
<feature type="region of interest" description="Disordered" evidence="1">
    <location>
        <begin position="284"/>
        <end position="305"/>
    </location>
</feature>
<gene>
    <name evidence="3" type="ORF">EMH_0013310</name>
</gene>
<sequence>MRISMLPDVRKSSGGRGPNLTQRLVLRLLLNGQSLEEFAGGHSPAAIAAAAADEETETTASPAATDASTDALNDGSGCECSKGEQSPRSAALSDHLNACAASAALLEGLLRSAESLPGGLQSLGLHALPRPGEIAMLLGRLSANVHSITNSGDAGASGASPSGACPCCDIGKEVALGLYGQPVCKFNHSCFPNAAIVFGGPQGLQEIAVVASRSIAKGEEVCVSYVSPAAVRQERRTKLYLGYAFTCTCVLCCSCSDRTHSSSNDSTHGNSICSSKGSAECGGSNTTSPSRSGSNNGINSNAKRSQPCSVSFSPSEAFDLQLRAIFCPKPPCVSLRNTAEANVLLNLENSNQEYSESIRHCGDAPSENASGGSSSSCADAISPKGLERAARLRRLQLPVLCIQRRGKDTWEPVQICTSDTTPQKAIAEGSSTQCNPSIRLVPEELEQLASGSGPTHVVPPVPDIRCSACGDIYQAGDIVRVLGIMKKLDESAQRLSQACCMEDSEAIELEGRAALKLFSAIRAYVHPGNLCLLNVAESLNRSCKGLAALYNGVGLTVSQHLSRAAAALHGRCSTQHADLLLTEGSLLHFLSQADTEEEALQAWSLWAEGDPETAAAVGAGGGASVPDPGEGEAGCGTRAKLALQARECLLQACSIFFSYEGCCAERKKGRVAEGRIVDCERELQALGFTS</sequence>
<dbReference type="VEuPathDB" id="ToxoDB:EMH_0013310"/>
<dbReference type="GeneID" id="60403798"/>
<protein>
    <submittedName>
        <fullName evidence="3">Zinc finger MYND domain-containing protein, putative</fullName>
    </submittedName>
</protein>
<dbReference type="PANTHER" id="PTHR12197">
    <property type="entry name" value="HISTONE-LYSINE N-METHYLTRANSFERASE SMYD"/>
    <property type="match status" value="1"/>
</dbReference>
<proteinExistence type="predicted"/>
<evidence type="ECO:0000259" key="2">
    <source>
        <dbReference type="PROSITE" id="PS50280"/>
    </source>
</evidence>
<feature type="compositionally biased region" description="Low complexity" evidence="1">
    <location>
        <begin position="288"/>
        <end position="301"/>
    </location>
</feature>
<dbReference type="Gene3D" id="1.10.220.160">
    <property type="match status" value="1"/>
</dbReference>
<evidence type="ECO:0000313" key="3">
    <source>
        <dbReference type="EMBL" id="CDJ36314.1"/>
    </source>
</evidence>
<dbReference type="Proteomes" id="UP000030744">
    <property type="component" value="Unassembled WGS sequence"/>
</dbReference>
<dbReference type="CDD" id="cd20071">
    <property type="entry name" value="SET_SMYD"/>
    <property type="match status" value="1"/>
</dbReference>
<evidence type="ECO:0000313" key="4">
    <source>
        <dbReference type="Proteomes" id="UP000030744"/>
    </source>
</evidence>
<dbReference type="AlphaFoldDB" id="U6KED1"/>
<dbReference type="Pfam" id="PF00856">
    <property type="entry name" value="SET"/>
    <property type="match status" value="1"/>
</dbReference>
<evidence type="ECO:0000256" key="1">
    <source>
        <dbReference type="SAM" id="MobiDB-lite"/>
    </source>
</evidence>
<dbReference type="InterPro" id="IPR001214">
    <property type="entry name" value="SET_dom"/>
</dbReference>
<dbReference type="RefSeq" id="XP_037878603.1">
    <property type="nucleotide sequence ID" value="XM_038022749.1"/>
</dbReference>
<feature type="region of interest" description="Disordered" evidence="1">
    <location>
        <begin position="51"/>
        <end position="84"/>
    </location>
</feature>
<reference evidence="3" key="2">
    <citation type="submission" date="2013-10" db="EMBL/GenBank/DDBJ databases">
        <authorList>
            <person name="Aslett M."/>
        </authorList>
    </citation>
    <scope>NUCLEOTIDE SEQUENCE [LARGE SCALE GENOMIC DNA]</scope>
    <source>
        <strain evidence="3">Houghton</strain>
    </source>
</reference>
<dbReference type="GO" id="GO:0005634">
    <property type="term" value="C:nucleus"/>
    <property type="evidence" value="ECO:0007669"/>
    <property type="project" value="TreeGrafter"/>
</dbReference>
<dbReference type="PANTHER" id="PTHR12197:SF251">
    <property type="entry name" value="EG:BACR7C10.4 PROTEIN"/>
    <property type="match status" value="1"/>
</dbReference>
<dbReference type="EMBL" id="HG735756">
    <property type="protein sequence ID" value="CDJ36314.1"/>
    <property type="molecule type" value="Genomic_DNA"/>
</dbReference>
<feature type="domain" description="SET" evidence="2">
    <location>
        <begin position="108"/>
        <end position="226"/>
    </location>
</feature>
<feature type="region of interest" description="Disordered" evidence="1">
    <location>
        <begin position="357"/>
        <end position="377"/>
    </location>
</feature>
<dbReference type="Gene3D" id="2.170.270.10">
    <property type="entry name" value="SET domain"/>
    <property type="match status" value="1"/>
</dbReference>
<dbReference type="OrthoDB" id="265717at2759"/>
<name>U6KED1_9EIME</name>
<dbReference type="InterPro" id="IPR046341">
    <property type="entry name" value="SET_dom_sf"/>
</dbReference>
<organism evidence="3 4">
    <name type="scientific">Eimeria mitis</name>
    <dbReference type="NCBI Taxonomy" id="44415"/>
    <lineage>
        <taxon>Eukaryota</taxon>
        <taxon>Sar</taxon>
        <taxon>Alveolata</taxon>
        <taxon>Apicomplexa</taxon>
        <taxon>Conoidasida</taxon>
        <taxon>Coccidia</taxon>
        <taxon>Eucoccidiorida</taxon>
        <taxon>Eimeriorina</taxon>
        <taxon>Eimeriidae</taxon>
        <taxon>Eimeria</taxon>
    </lineage>
</organism>
<accession>U6KED1</accession>
<reference evidence="3" key="1">
    <citation type="submission" date="2013-10" db="EMBL/GenBank/DDBJ databases">
        <title>Genomic analysis of the causative agents of coccidiosis in chickens.</title>
        <authorList>
            <person name="Reid A.J."/>
            <person name="Blake D."/>
            <person name="Billington K."/>
            <person name="Browne H."/>
            <person name="Dunn M."/>
            <person name="Hung S."/>
            <person name="Kawahara F."/>
            <person name="Miranda-Saavedra D."/>
            <person name="Mourier T."/>
            <person name="Nagra H."/>
            <person name="Otto T.D."/>
            <person name="Rawlings N."/>
            <person name="Sanchez A."/>
            <person name="Sanders M."/>
            <person name="Subramaniam C."/>
            <person name="Tay Y."/>
            <person name="Dear P."/>
            <person name="Doerig C."/>
            <person name="Gruber A."/>
            <person name="Parkinson J."/>
            <person name="Shirley M."/>
            <person name="Wan K.L."/>
            <person name="Berriman M."/>
            <person name="Tomley F."/>
            <person name="Pain A."/>
        </authorList>
    </citation>
    <scope>NUCLEOTIDE SEQUENCE [LARGE SCALE GENOMIC DNA]</scope>
    <source>
        <strain evidence="3">Houghton</strain>
    </source>
</reference>
<feature type="compositionally biased region" description="Low complexity" evidence="1">
    <location>
        <begin position="58"/>
        <end position="71"/>
    </location>
</feature>
<dbReference type="PROSITE" id="PS50280">
    <property type="entry name" value="SET"/>
    <property type="match status" value="1"/>
</dbReference>
<dbReference type="InterPro" id="IPR050869">
    <property type="entry name" value="H3K4_H4K5_MeTrfase"/>
</dbReference>